<comment type="caution">
    <text evidence="1">The sequence shown here is derived from an EMBL/GenBank/DDBJ whole genome shotgun (WGS) entry which is preliminary data.</text>
</comment>
<name>A0A2V4NE90_9RHOB</name>
<dbReference type="Pfam" id="PF07751">
    <property type="entry name" value="Abi_2"/>
    <property type="match status" value="1"/>
</dbReference>
<dbReference type="Proteomes" id="UP000248012">
    <property type="component" value="Unassembled WGS sequence"/>
</dbReference>
<gene>
    <name evidence="1" type="ORF">DI396_03995</name>
</gene>
<proteinExistence type="predicted"/>
<organism evidence="1 2">
    <name type="scientific">Litorivita pollutaquae</name>
    <dbReference type="NCBI Taxonomy" id="2200892"/>
    <lineage>
        <taxon>Bacteria</taxon>
        <taxon>Pseudomonadati</taxon>
        <taxon>Pseudomonadota</taxon>
        <taxon>Alphaproteobacteria</taxon>
        <taxon>Rhodobacterales</taxon>
        <taxon>Paracoccaceae</taxon>
        <taxon>Litorivita</taxon>
    </lineage>
</organism>
<dbReference type="OrthoDB" id="5363652at2"/>
<reference evidence="1 2" key="1">
    <citation type="submission" date="2018-05" db="EMBL/GenBank/DDBJ databases">
        <title>Oceanovita maritima gen. nov., sp. nov., a marine bacterium in the family Rhodobacteraceae isolated from surface seawater of Lundu port Xiamen, China.</title>
        <authorList>
            <person name="Hetharua B.H."/>
            <person name="Min D."/>
            <person name="Liao H."/>
            <person name="Tian Y."/>
        </authorList>
    </citation>
    <scope>NUCLEOTIDE SEQUENCE [LARGE SCALE GENOMIC DNA]</scope>
    <source>
        <strain evidence="1 2">FSX-11</strain>
    </source>
</reference>
<accession>A0A2V4NE90</accession>
<dbReference type="RefSeq" id="WP_110794915.1">
    <property type="nucleotide sequence ID" value="NZ_KZ826482.1"/>
</dbReference>
<sequence length="308" mass="35367">MKFAKPAISVDDQLELLKQRGMTVPDEARARHYLNHISYYRLRAYWLPFEGKKQGDAHCFKDGTSFDDVLSLYVFDRQLRLLVMDAVERVEVAIRASWAHHMAMSHGPHGYLDQQHYSKVRHHASMVDSLTKEFDRSRDTFADHYRTKYTTPTLPPVWMAAELMSFGLLSKFYGGLKSRAERQAIAKPLALDEKVLTSFAHHMSHVRNICAHHGRLWNRRFTIQMIVPRYPARLAVAMKGADPRNIHNTLVTLDQMLRIIAPGTTWCDRVRILMADCAFANPQAMGFPEGWDERPIWRVHGNQGGGAA</sequence>
<keyword evidence="2" id="KW-1185">Reference proteome</keyword>
<keyword evidence="1" id="KW-0238">DNA-binding</keyword>
<dbReference type="EMBL" id="QFVT01000003">
    <property type="protein sequence ID" value="PYC48180.1"/>
    <property type="molecule type" value="Genomic_DNA"/>
</dbReference>
<evidence type="ECO:0000313" key="2">
    <source>
        <dbReference type="Proteomes" id="UP000248012"/>
    </source>
</evidence>
<protein>
    <submittedName>
        <fullName evidence="1">DNA-binding protein</fullName>
    </submittedName>
</protein>
<dbReference type="GO" id="GO:0003677">
    <property type="term" value="F:DNA binding"/>
    <property type="evidence" value="ECO:0007669"/>
    <property type="project" value="UniProtKB-KW"/>
</dbReference>
<dbReference type="InterPro" id="IPR011664">
    <property type="entry name" value="Abi_system_AbiD/AbiF-like"/>
</dbReference>
<evidence type="ECO:0000313" key="1">
    <source>
        <dbReference type="EMBL" id="PYC48180.1"/>
    </source>
</evidence>
<dbReference type="AlphaFoldDB" id="A0A2V4NE90"/>